<dbReference type="GeneID" id="33561764"/>
<feature type="compositionally biased region" description="Polar residues" evidence="1">
    <location>
        <begin position="305"/>
        <end position="331"/>
    </location>
</feature>
<reference evidence="2 3" key="1">
    <citation type="submission" date="2016-07" db="EMBL/GenBank/DDBJ databases">
        <title>Pervasive Adenine N6-methylation of Active Genes in Fungi.</title>
        <authorList>
            <consortium name="DOE Joint Genome Institute"/>
            <person name="Mondo S.J."/>
            <person name="Dannebaum R.O."/>
            <person name="Kuo R.C."/>
            <person name="Labutti K."/>
            <person name="Haridas S."/>
            <person name="Kuo A."/>
            <person name="Salamov A."/>
            <person name="Ahrendt S.R."/>
            <person name="Lipzen A."/>
            <person name="Sullivan W."/>
            <person name="Andreopoulos W.B."/>
            <person name="Clum A."/>
            <person name="Lindquist E."/>
            <person name="Daum C."/>
            <person name="Ramamoorthy G.K."/>
            <person name="Gryganskyi A."/>
            <person name="Culley D."/>
            <person name="Magnuson J.K."/>
            <person name="James T.Y."/>
            <person name="O'Malley M.A."/>
            <person name="Stajich J.E."/>
            <person name="Spatafora J.W."/>
            <person name="Visel A."/>
            <person name="Grigoriev I.V."/>
        </authorList>
    </citation>
    <scope>NUCLEOTIDE SEQUENCE [LARGE SCALE GENOMIC DNA]</scope>
    <source>
        <strain evidence="2 3">NRRL 3116</strain>
    </source>
</reference>
<accession>A0A1Y2GSI7</accession>
<comment type="caution">
    <text evidence="2">The sequence shown here is derived from an EMBL/GenBank/DDBJ whole genome shotgun (WGS) entry which is preliminary data.</text>
</comment>
<evidence type="ECO:0000313" key="3">
    <source>
        <dbReference type="Proteomes" id="UP000193648"/>
    </source>
</evidence>
<dbReference type="Proteomes" id="UP000193648">
    <property type="component" value="Unassembled WGS sequence"/>
</dbReference>
<evidence type="ECO:0000256" key="1">
    <source>
        <dbReference type="SAM" id="MobiDB-lite"/>
    </source>
</evidence>
<evidence type="ECO:0000313" key="2">
    <source>
        <dbReference type="EMBL" id="ORZ21773.1"/>
    </source>
</evidence>
<name>A0A1Y2GSI7_9FUNG</name>
<feature type="compositionally biased region" description="Low complexity" evidence="1">
    <location>
        <begin position="143"/>
        <end position="172"/>
    </location>
</feature>
<feature type="region of interest" description="Disordered" evidence="1">
    <location>
        <begin position="96"/>
        <end position="331"/>
    </location>
</feature>
<proteinExistence type="predicted"/>
<dbReference type="RefSeq" id="XP_021883024.1">
    <property type="nucleotide sequence ID" value="XM_022019920.1"/>
</dbReference>
<dbReference type="AlphaFoldDB" id="A0A1Y2GSI7"/>
<organism evidence="2 3">
    <name type="scientific">Lobosporangium transversale</name>
    <dbReference type="NCBI Taxonomy" id="64571"/>
    <lineage>
        <taxon>Eukaryota</taxon>
        <taxon>Fungi</taxon>
        <taxon>Fungi incertae sedis</taxon>
        <taxon>Mucoromycota</taxon>
        <taxon>Mortierellomycotina</taxon>
        <taxon>Mortierellomycetes</taxon>
        <taxon>Mortierellales</taxon>
        <taxon>Mortierellaceae</taxon>
        <taxon>Lobosporangium</taxon>
    </lineage>
</organism>
<protein>
    <submittedName>
        <fullName evidence="2">Uncharacterized protein</fullName>
    </submittedName>
</protein>
<dbReference type="OrthoDB" id="4748970at2759"/>
<sequence>MIIWKIHQRRRHRIIFLHLNRVKLVMQRPRLVLHICCPHHPSLQRPLHLLGKGKLMARAKQYQRFVLTQNRNRNQSVQCPLHQLLYQRPYLPQEQGMVRRDSGGPQSRYASGNAPMSFVHRSGTLERRAVTPPSTKETPAFLSQHGRSFSHSSFSHGQPSAPVTSSPMSAPLPSVPPPSGAISSQDRRGPPSHGRNGGSWPGPGQDPSTPPSEYYHGAPHSRQPPPGPIITRSEAPEYERARTFTHPPSDYPPSPSEARRASPSEWNASGPDRWGWDQQRHQEVRHRHAGWSSAPPSRGPMPPSLVSTVTGGTNFAQRPCSNPTTSTYRLS</sequence>
<keyword evidence="3" id="KW-1185">Reference proteome</keyword>
<dbReference type="EMBL" id="MCFF01000011">
    <property type="protein sequence ID" value="ORZ21773.1"/>
    <property type="molecule type" value="Genomic_DNA"/>
</dbReference>
<dbReference type="InParanoid" id="A0A1Y2GSI7"/>
<gene>
    <name evidence="2" type="ORF">BCR41DRAFT_20579</name>
</gene>